<evidence type="ECO:0000256" key="2">
    <source>
        <dbReference type="ARBA" id="ARBA00022517"/>
    </source>
</evidence>
<comment type="function">
    <text evidence="5">Could be a nuclease involved in processing of the 5'-end of pre-16S rRNA.</text>
</comment>
<comment type="subcellular location">
    <subcellularLocation>
        <location evidence="5">Cytoplasm</location>
    </subcellularLocation>
</comment>
<keyword evidence="2 5" id="KW-0690">Ribosome biogenesis</keyword>
<dbReference type="GO" id="GO:0000967">
    <property type="term" value="P:rRNA 5'-end processing"/>
    <property type="evidence" value="ECO:0007669"/>
    <property type="project" value="UniProtKB-UniRule"/>
</dbReference>
<keyword evidence="7" id="KW-1133">Transmembrane helix</keyword>
<name>A0A2H0KD34_9BACT</name>
<keyword evidence="1 5" id="KW-0963">Cytoplasm</keyword>
<evidence type="ECO:0000313" key="10">
    <source>
        <dbReference type="Proteomes" id="UP000229342"/>
    </source>
</evidence>
<dbReference type="GO" id="GO:0016788">
    <property type="term" value="F:hydrolase activity, acting on ester bonds"/>
    <property type="evidence" value="ECO:0007669"/>
    <property type="project" value="UniProtKB-UniRule"/>
</dbReference>
<keyword evidence="3 5" id="KW-0540">Nuclease</keyword>
<feature type="transmembrane region" description="Helical" evidence="7">
    <location>
        <begin position="12"/>
        <end position="30"/>
    </location>
</feature>
<dbReference type="GO" id="GO:0004518">
    <property type="term" value="F:nuclease activity"/>
    <property type="evidence" value="ECO:0007669"/>
    <property type="project" value="UniProtKB-KW"/>
</dbReference>
<dbReference type="Pfam" id="PF03652">
    <property type="entry name" value="RuvX"/>
    <property type="match status" value="1"/>
</dbReference>
<dbReference type="InterPro" id="IPR037027">
    <property type="entry name" value="YqgF/RNaseH-like_dom_sf"/>
</dbReference>
<evidence type="ECO:0000256" key="5">
    <source>
        <dbReference type="HAMAP-Rule" id="MF_00651"/>
    </source>
</evidence>
<feature type="domain" description="YqgF/RNase H-like" evidence="8">
    <location>
        <begin position="26"/>
        <end position="124"/>
    </location>
</feature>
<dbReference type="Gene3D" id="3.30.420.140">
    <property type="entry name" value="YqgF/RNase H-like domain"/>
    <property type="match status" value="1"/>
</dbReference>
<dbReference type="InterPro" id="IPR012337">
    <property type="entry name" value="RNaseH-like_sf"/>
</dbReference>
<evidence type="ECO:0000256" key="1">
    <source>
        <dbReference type="ARBA" id="ARBA00022490"/>
    </source>
</evidence>
<dbReference type="SMART" id="SM00732">
    <property type="entry name" value="YqgFc"/>
    <property type="match status" value="1"/>
</dbReference>
<evidence type="ECO:0000256" key="4">
    <source>
        <dbReference type="ARBA" id="ARBA00022801"/>
    </source>
</evidence>
<dbReference type="InterPro" id="IPR005227">
    <property type="entry name" value="YqgF"/>
</dbReference>
<evidence type="ECO:0000256" key="6">
    <source>
        <dbReference type="SAM" id="MobiDB-lite"/>
    </source>
</evidence>
<gene>
    <name evidence="9" type="ORF">COV91_03885</name>
</gene>
<evidence type="ECO:0000313" key="9">
    <source>
        <dbReference type="EMBL" id="PIQ68483.1"/>
    </source>
</evidence>
<dbReference type="SUPFAM" id="SSF53098">
    <property type="entry name" value="Ribonuclease H-like"/>
    <property type="match status" value="1"/>
</dbReference>
<dbReference type="NCBIfam" id="TIGR00250">
    <property type="entry name" value="RNAse_H_YqgF"/>
    <property type="match status" value="1"/>
</dbReference>
<evidence type="ECO:0000259" key="8">
    <source>
        <dbReference type="SMART" id="SM00732"/>
    </source>
</evidence>
<dbReference type="InterPro" id="IPR006641">
    <property type="entry name" value="YqgF/RNaseH-like_dom"/>
</dbReference>
<feature type="region of interest" description="Disordered" evidence="6">
    <location>
        <begin position="125"/>
        <end position="147"/>
    </location>
</feature>
<comment type="similarity">
    <text evidence="5">Belongs to the YqgF HJR family.</text>
</comment>
<proteinExistence type="inferred from homology"/>
<dbReference type="CDD" id="cd16964">
    <property type="entry name" value="YqgF"/>
    <property type="match status" value="1"/>
</dbReference>
<reference evidence="9 10" key="1">
    <citation type="submission" date="2017-09" db="EMBL/GenBank/DDBJ databases">
        <title>Depth-based differentiation of microbial function through sediment-hosted aquifers and enrichment of novel symbionts in the deep terrestrial subsurface.</title>
        <authorList>
            <person name="Probst A.J."/>
            <person name="Ladd B."/>
            <person name="Jarett J.K."/>
            <person name="Geller-Mcgrath D.E."/>
            <person name="Sieber C.M."/>
            <person name="Emerson J.B."/>
            <person name="Anantharaman K."/>
            <person name="Thomas B.C."/>
            <person name="Malmstrom R."/>
            <person name="Stieglmeier M."/>
            <person name="Klingl A."/>
            <person name="Woyke T."/>
            <person name="Ryan C.M."/>
            <person name="Banfield J.F."/>
        </authorList>
    </citation>
    <scope>NUCLEOTIDE SEQUENCE [LARGE SCALE GENOMIC DNA]</scope>
    <source>
        <strain evidence="9">CG11_big_fil_rev_8_21_14_0_20_46_11</strain>
    </source>
</reference>
<feature type="compositionally biased region" description="Low complexity" evidence="6">
    <location>
        <begin position="125"/>
        <end position="141"/>
    </location>
</feature>
<evidence type="ECO:0000256" key="3">
    <source>
        <dbReference type="ARBA" id="ARBA00022722"/>
    </source>
</evidence>
<dbReference type="PANTHER" id="PTHR33317">
    <property type="entry name" value="POLYNUCLEOTIDYL TRANSFERASE, RIBONUCLEASE H-LIKE SUPERFAMILY PROTEIN"/>
    <property type="match status" value="1"/>
</dbReference>
<dbReference type="EMBL" id="PCVG01000048">
    <property type="protein sequence ID" value="PIQ68483.1"/>
    <property type="molecule type" value="Genomic_DNA"/>
</dbReference>
<keyword evidence="4 5" id="KW-0378">Hydrolase</keyword>
<keyword evidence="7" id="KW-0812">Transmembrane</keyword>
<dbReference type="AlphaFoldDB" id="A0A2H0KD34"/>
<evidence type="ECO:0000256" key="7">
    <source>
        <dbReference type="SAM" id="Phobius"/>
    </source>
</evidence>
<protein>
    <recommendedName>
        <fullName evidence="5">Putative pre-16S rRNA nuclease</fullName>
        <ecNumber evidence="5">3.1.-.-</ecNumber>
    </recommendedName>
</protein>
<sequence length="169" mass="19093">MHLIVEQRHKKTTVTCLWLYAILLLMRFLGIDFGTKRVGVALSDETGRLAFPHSVILNDKNLVAEVTQIARDQKVKAIIVGESKNLDGKANSLMKHVEVFVKAIHKEAHKPVYLEPEFWSSFQAGRRQGRRQQGSRGTGVRAEQRRENGMLDASAAAIILQSYLDRRNS</sequence>
<comment type="caution">
    <text evidence="9">The sequence shown here is derived from an EMBL/GenBank/DDBJ whole genome shotgun (WGS) entry which is preliminary data.</text>
</comment>
<dbReference type="GO" id="GO:0005829">
    <property type="term" value="C:cytosol"/>
    <property type="evidence" value="ECO:0007669"/>
    <property type="project" value="TreeGrafter"/>
</dbReference>
<keyword evidence="7" id="KW-0472">Membrane</keyword>
<dbReference type="HAMAP" id="MF_00651">
    <property type="entry name" value="Nuclease_YqgF"/>
    <property type="match status" value="1"/>
</dbReference>
<dbReference type="Proteomes" id="UP000229342">
    <property type="component" value="Unassembled WGS sequence"/>
</dbReference>
<dbReference type="PANTHER" id="PTHR33317:SF4">
    <property type="entry name" value="POLYNUCLEOTIDYL TRANSFERASE, RIBONUCLEASE H-LIKE SUPERFAMILY PROTEIN"/>
    <property type="match status" value="1"/>
</dbReference>
<dbReference type="EC" id="3.1.-.-" evidence="5"/>
<organism evidence="9 10">
    <name type="scientific">Candidatus Taylorbacteria bacterium CG11_big_fil_rev_8_21_14_0_20_46_11</name>
    <dbReference type="NCBI Taxonomy" id="1975025"/>
    <lineage>
        <taxon>Bacteria</taxon>
        <taxon>Candidatus Tayloriibacteriota</taxon>
    </lineage>
</organism>
<accession>A0A2H0KD34</accession>